<dbReference type="SUPFAM" id="SSF53300">
    <property type="entry name" value="vWA-like"/>
    <property type="match status" value="1"/>
</dbReference>
<dbReference type="EMBL" id="PQCO01000174">
    <property type="protein sequence ID" value="PUE02750.1"/>
    <property type="molecule type" value="Genomic_DNA"/>
</dbReference>
<evidence type="ECO:0008006" key="3">
    <source>
        <dbReference type="Google" id="ProtNLM"/>
    </source>
</evidence>
<dbReference type="Proteomes" id="UP000250928">
    <property type="component" value="Unassembled WGS sequence"/>
</dbReference>
<name>A0A6N4DS14_9GAMM</name>
<protein>
    <recommendedName>
        <fullName evidence="3">VWFA domain-containing protein</fullName>
    </recommendedName>
</protein>
<dbReference type="AlphaFoldDB" id="A0A6N4DS14"/>
<dbReference type="Gene3D" id="3.40.50.410">
    <property type="entry name" value="von Willebrand factor, type A domain"/>
    <property type="match status" value="1"/>
</dbReference>
<reference evidence="1 2" key="1">
    <citation type="submission" date="2018-01" db="EMBL/GenBank/DDBJ databases">
        <title>Novel co-symbiosis in the lucinid bivalve Phacoides pectinatus.</title>
        <authorList>
            <person name="Lim S.J."/>
            <person name="Davis B.G."/>
            <person name="Gill D.E."/>
            <person name="Engel A.S."/>
            <person name="Anderson L.C."/>
            <person name="Campbell B.J."/>
        </authorList>
    </citation>
    <scope>NUCLEOTIDE SEQUENCE [LARGE SCALE GENOMIC DNA]</scope>
    <source>
        <strain evidence="1">N3_P5</strain>
    </source>
</reference>
<comment type="caution">
    <text evidence="1">The sequence shown here is derived from an EMBL/GenBank/DDBJ whole genome shotgun (WGS) entry which is preliminary data.</text>
</comment>
<dbReference type="InterPro" id="IPR036465">
    <property type="entry name" value="vWFA_dom_sf"/>
</dbReference>
<evidence type="ECO:0000313" key="2">
    <source>
        <dbReference type="Proteomes" id="UP000250928"/>
    </source>
</evidence>
<sequence>MAIFDIRALFRFGLLFMVALTSGLAQGAVPEVAPPDVRVLIDISGSMKQNDPRNLRRPALRLLVGLLPEDARAGVWTFGQYVNMQVPLGKVDTGWKGRAREGASKIHR</sequence>
<evidence type="ECO:0000313" key="1">
    <source>
        <dbReference type="EMBL" id="PUE02750.1"/>
    </source>
</evidence>
<accession>A0A6N4DS14</accession>
<proteinExistence type="predicted"/>
<organism evidence="1 2">
    <name type="scientific">Candidatus Sedimenticola endophacoides</name>
    <dbReference type="NCBI Taxonomy" id="2548426"/>
    <lineage>
        <taxon>Bacteria</taxon>
        <taxon>Pseudomonadati</taxon>
        <taxon>Pseudomonadota</taxon>
        <taxon>Gammaproteobacteria</taxon>
        <taxon>Chromatiales</taxon>
        <taxon>Sedimenticolaceae</taxon>
        <taxon>Sedimenticola</taxon>
    </lineage>
</organism>
<gene>
    <name evidence="1" type="ORF">C3L24_05565</name>
</gene>